<name>A0A091C4E3_9ENTE</name>
<keyword evidence="4" id="KW-1185">Reference proteome</keyword>
<evidence type="ECO:0000256" key="2">
    <source>
        <dbReference type="SAM" id="MobiDB-lite"/>
    </source>
</evidence>
<sequence length="318" mass="37469">MSEKDNQAKEVKDRQQNKQMTDAYYEEKAQNHAEIVSWIASAEKELADLRLRKTLLEDNFSDLLREYRRLIITDAAISTVAKTSLLAYLTYELLQPLKDATLKQTETYNIWQAKYFLIKYQLTDKRELALNFKMNVIDSRFTANFMPLILLDLQEMTATVDESQVLELIRLWYSEKVFSRNQLSLINYDLNRLLANFKQLGFSVAPNLLDNTRALEVNLESEFPLETRILDNIFITTMDSTEYDFDKIGQADYQVKLNQEQKVYIHAKQNRTQLFVDSNSRRRSILEFFYSLSIFCSFNCSRLDRKSGEFSRLFSFIN</sequence>
<feature type="coiled-coil region" evidence="1">
    <location>
        <begin position="39"/>
        <end position="66"/>
    </location>
</feature>
<accession>A0A091C4E3</accession>
<dbReference type="PATRIC" id="fig|1302648.3.peg.1210"/>
<keyword evidence="1" id="KW-0175">Coiled coil</keyword>
<evidence type="ECO:0000313" key="3">
    <source>
        <dbReference type="EMBL" id="KFN90967.1"/>
    </source>
</evidence>
<evidence type="ECO:0000313" key="4">
    <source>
        <dbReference type="Proteomes" id="UP000029381"/>
    </source>
</evidence>
<organism evidence="3 4">
    <name type="scientific">Tetragenococcus muriaticus 3MR10-3</name>
    <dbReference type="NCBI Taxonomy" id="1302648"/>
    <lineage>
        <taxon>Bacteria</taxon>
        <taxon>Bacillati</taxon>
        <taxon>Bacillota</taxon>
        <taxon>Bacilli</taxon>
        <taxon>Lactobacillales</taxon>
        <taxon>Enterococcaceae</taxon>
        <taxon>Tetragenococcus</taxon>
    </lineage>
</organism>
<gene>
    <name evidence="3" type="ORF">TMU3MR103_1243</name>
</gene>
<reference evidence="3 4" key="1">
    <citation type="submission" date="2014-08" db="EMBL/GenBank/DDBJ databases">
        <title>Genome sequence of Tetragenococcus muriaticus.</title>
        <authorList>
            <person name="Chuea-nongthon C."/>
            <person name="Rodtong S."/>
            <person name="Yongsawatdigul J."/>
            <person name="Steele J.L."/>
            <person name="Liu X.-y."/>
            <person name="Speers J."/>
            <person name="Glasner J.D."/>
            <person name="Neeno-Eckwall E.C."/>
        </authorList>
    </citation>
    <scope>NUCLEOTIDE SEQUENCE [LARGE SCALE GENOMIC DNA]</scope>
    <source>
        <strain evidence="3 4">3MR10-3</strain>
    </source>
</reference>
<protein>
    <submittedName>
        <fullName evidence="3">Uncharacterized protein</fullName>
    </submittedName>
</protein>
<proteinExistence type="predicted"/>
<feature type="compositionally biased region" description="Basic and acidic residues" evidence="2">
    <location>
        <begin position="1"/>
        <end position="16"/>
    </location>
</feature>
<dbReference type="RefSeq" id="WP_052074185.1">
    <property type="nucleotide sequence ID" value="NZ_JPVT01000122.1"/>
</dbReference>
<dbReference type="EMBL" id="JPVT01000122">
    <property type="protein sequence ID" value="KFN90967.1"/>
    <property type="molecule type" value="Genomic_DNA"/>
</dbReference>
<evidence type="ECO:0000256" key="1">
    <source>
        <dbReference type="SAM" id="Coils"/>
    </source>
</evidence>
<comment type="caution">
    <text evidence="3">The sequence shown here is derived from an EMBL/GenBank/DDBJ whole genome shotgun (WGS) entry which is preliminary data.</text>
</comment>
<feature type="region of interest" description="Disordered" evidence="2">
    <location>
        <begin position="1"/>
        <end position="21"/>
    </location>
</feature>
<dbReference type="AlphaFoldDB" id="A0A091C4E3"/>
<dbReference type="Proteomes" id="UP000029381">
    <property type="component" value="Unassembled WGS sequence"/>
</dbReference>